<dbReference type="GO" id="GO:0046983">
    <property type="term" value="F:protein dimerization activity"/>
    <property type="evidence" value="ECO:0007669"/>
    <property type="project" value="InterPro"/>
</dbReference>
<dbReference type="Gene3D" id="4.10.280.10">
    <property type="entry name" value="Helix-loop-helix DNA-binding domain"/>
    <property type="match status" value="1"/>
</dbReference>
<dbReference type="Proteomes" id="UP000233343">
    <property type="component" value="Unassembled WGS sequence"/>
</dbReference>
<gene>
    <name evidence="1" type="ORF">CWS20_26905</name>
</gene>
<dbReference type="GO" id="GO:0043937">
    <property type="term" value="P:regulation of sporulation"/>
    <property type="evidence" value="ECO:0007669"/>
    <property type="project" value="InterPro"/>
</dbReference>
<proteinExistence type="predicted"/>
<sequence>MHVNELLRDIEIHRSRMIELASTNSFSHHQVIEASIKLDSLIIRYHTLTLKNEA</sequence>
<accession>A0A2N0Z8Q4</accession>
<dbReference type="SUPFAM" id="SSF140500">
    <property type="entry name" value="BAS1536-like"/>
    <property type="match status" value="1"/>
</dbReference>
<dbReference type="InterPro" id="IPR018540">
    <property type="entry name" value="Spo0E-like"/>
</dbReference>
<dbReference type="InterPro" id="IPR037208">
    <property type="entry name" value="Spo0E-like_sf"/>
</dbReference>
<dbReference type="Pfam" id="PF09388">
    <property type="entry name" value="SpoOE-like"/>
    <property type="match status" value="1"/>
</dbReference>
<dbReference type="AlphaFoldDB" id="A0A2N0Z8Q4"/>
<evidence type="ECO:0000313" key="1">
    <source>
        <dbReference type="EMBL" id="PKG25884.1"/>
    </source>
</evidence>
<comment type="caution">
    <text evidence="1">The sequence shown here is derived from an EMBL/GenBank/DDBJ whole genome shotgun (WGS) entry which is preliminary data.</text>
</comment>
<dbReference type="RefSeq" id="WP_083957219.1">
    <property type="nucleotide sequence ID" value="NZ_JAMAUX010000012.1"/>
</dbReference>
<protein>
    <submittedName>
        <fullName evidence="1">Aspartyl-phosphate phosphatase Spo0E family protein</fullName>
    </submittedName>
</protein>
<name>A0A2N0Z8Q4_9BACI</name>
<evidence type="ECO:0000313" key="2">
    <source>
        <dbReference type="Proteomes" id="UP000233343"/>
    </source>
</evidence>
<dbReference type="InterPro" id="IPR036638">
    <property type="entry name" value="HLH_DNA-bd_sf"/>
</dbReference>
<organism evidence="1 2">
    <name type="scientific">Cytobacillus horneckiae</name>
    <dbReference type="NCBI Taxonomy" id="549687"/>
    <lineage>
        <taxon>Bacteria</taxon>
        <taxon>Bacillati</taxon>
        <taxon>Bacillota</taxon>
        <taxon>Bacilli</taxon>
        <taxon>Bacillales</taxon>
        <taxon>Bacillaceae</taxon>
        <taxon>Cytobacillus</taxon>
    </lineage>
</organism>
<dbReference type="EMBL" id="PISD01000089">
    <property type="protein sequence ID" value="PKG25884.1"/>
    <property type="molecule type" value="Genomic_DNA"/>
</dbReference>
<keyword evidence="2" id="KW-1185">Reference proteome</keyword>
<reference evidence="1 2" key="1">
    <citation type="journal article" date="2010" name="Int. J. Syst. Evol. Microbiol.">
        <title>Bacillus horneckiae sp. nov., isolated from a spacecraft-assembly clean room.</title>
        <authorList>
            <person name="Vaishampayan P."/>
            <person name="Probst A."/>
            <person name="Krishnamurthi S."/>
            <person name="Ghosh S."/>
            <person name="Osman S."/>
            <person name="McDowall A."/>
            <person name="Ruckmani A."/>
            <person name="Mayilraj S."/>
            <person name="Venkateswaran K."/>
        </authorList>
    </citation>
    <scope>NUCLEOTIDE SEQUENCE [LARGE SCALE GENOMIC DNA]</scope>
    <source>
        <strain evidence="2">1PO1SC</strain>
    </source>
</reference>